<reference evidence="3" key="1">
    <citation type="journal article" date="2021" name="Int. J. Syst. Evol. Microbiol.">
        <title>Actinocatenispora comari sp. nov., an endophytic actinomycete isolated from aerial parts of Comarum salesowianum.</title>
        <authorList>
            <person name="Oyunbileg N."/>
            <person name="Iizaka Y."/>
            <person name="Hamada M."/>
            <person name="Davaapurev B.O."/>
            <person name="Fukumoto A."/>
            <person name="Tsetseg B."/>
            <person name="Kato F."/>
            <person name="Tamura T."/>
            <person name="Batkhuu J."/>
            <person name="Anzai Y."/>
        </authorList>
    </citation>
    <scope>NUCLEOTIDE SEQUENCE [LARGE SCALE GENOMIC DNA]</scope>
    <source>
        <strain evidence="3">NUM-2625</strain>
    </source>
</reference>
<sequence length="84" mass="9511">MRLIQIVPFEHGGYPGTRGSFVIFEFPEDLHSPVVYIEGQGGNLYLEKSNDLRRCSLSFQHLLGAALSRQKSVALLKEVARHRE</sequence>
<evidence type="ECO:0000313" key="3">
    <source>
        <dbReference type="Proteomes" id="UP000614996"/>
    </source>
</evidence>
<dbReference type="RefSeq" id="WP_207123236.1">
    <property type="nucleotide sequence ID" value="NZ_BOPO01000007.1"/>
</dbReference>
<dbReference type="Proteomes" id="UP000614996">
    <property type="component" value="Unassembled WGS sequence"/>
</dbReference>
<dbReference type="Pfam" id="PF19054">
    <property type="entry name" value="DUF5753"/>
    <property type="match status" value="1"/>
</dbReference>
<proteinExistence type="predicted"/>
<dbReference type="InterPro" id="IPR043917">
    <property type="entry name" value="DUF5753"/>
</dbReference>
<evidence type="ECO:0000313" key="2">
    <source>
        <dbReference type="EMBL" id="GIL25638.1"/>
    </source>
</evidence>
<evidence type="ECO:0000259" key="1">
    <source>
        <dbReference type="Pfam" id="PF19054"/>
    </source>
</evidence>
<name>A0A8J4ABC7_9ACTN</name>
<dbReference type="EMBL" id="BOPO01000007">
    <property type="protein sequence ID" value="GIL25638.1"/>
    <property type="molecule type" value="Genomic_DNA"/>
</dbReference>
<protein>
    <recommendedName>
        <fullName evidence="1">DUF5753 domain-containing protein</fullName>
    </recommendedName>
</protein>
<gene>
    <name evidence="2" type="ORF">NUM_08920</name>
</gene>
<keyword evidence="3" id="KW-1185">Reference proteome</keyword>
<organism evidence="2 3">
    <name type="scientific">Actinocatenispora comari</name>
    <dbReference type="NCBI Taxonomy" id="2807577"/>
    <lineage>
        <taxon>Bacteria</taxon>
        <taxon>Bacillati</taxon>
        <taxon>Actinomycetota</taxon>
        <taxon>Actinomycetes</taxon>
        <taxon>Micromonosporales</taxon>
        <taxon>Micromonosporaceae</taxon>
        <taxon>Actinocatenispora</taxon>
    </lineage>
</organism>
<comment type="caution">
    <text evidence="2">The sequence shown here is derived from an EMBL/GenBank/DDBJ whole genome shotgun (WGS) entry which is preliminary data.</text>
</comment>
<dbReference type="AlphaFoldDB" id="A0A8J4ABC7"/>
<accession>A0A8J4ABC7</accession>
<feature type="domain" description="DUF5753" evidence="1">
    <location>
        <begin position="4"/>
        <end position="78"/>
    </location>
</feature>